<evidence type="ECO:0000313" key="1">
    <source>
        <dbReference type="EMBL" id="VDO75314.1"/>
    </source>
</evidence>
<keyword evidence="2" id="KW-1185">Reference proteome</keyword>
<evidence type="ECO:0000313" key="2">
    <source>
        <dbReference type="Proteomes" id="UP000268014"/>
    </source>
</evidence>
<dbReference type="WBParaSite" id="HPLM_0001914301-mRNA-1">
    <property type="protein sequence ID" value="HPLM_0001914301-mRNA-1"/>
    <property type="gene ID" value="HPLM_0001914301"/>
</dbReference>
<sequence>MSVGHLRPPCTITQVHIHAAHPLIVCAPPCDINRREPSRMTEFGLSAEIPPFPGRSMNVVASGKVRISIGYA</sequence>
<protein>
    <submittedName>
        <fullName evidence="1 3">Uncharacterized protein</fullName>
    </submittedName>
</protein>
<dbReference type="EMBL" id="UZAF01021072">
    <property type="protein sequence ID" value="VDO75314.1"/>
    <property type="molecule type" value="Genomic_DNA"/>
</dbReference>
<accession>A0A0N4X451</accession>
<evidence type="ECO:0000313" key="3">
    <source>
        <dbReference type="WBParaSite" id="HPLM_0001914301-mRNA-1"/>
    </source>
</evidence>
<reference evidence="1 2" key="2">
    <citation type="submission" date="2018-11" db="EMBL/GenBank/DDBJ databases">
        <authorList>
            <consortium name="Pathogen Informatics"/>
        </authorList>
    </citation>
    <scope>NUCLEOTIDE SEQUENCE [LARGE SCALE GENOMIC DNA]</scope>
    <source>
        <strain evidence="1 2">MHpl1</strain>
    </source>
</reference>
<dbReference type="Proteomes" id="UP000268014">
    <property type="component" value="Unassembled WGS sequence"/>
</dbReference>
<dbReference type="AlphaFoldDB" id="A0A0N4X451"/>
<reference evidence="3" key="1">
    <citation type="submission" date="2017-02" db="UniProtKB">
        <authorList>
            <consortium name="WormBaseParasite"/>
        </authorList>
    </citation>
    <scope>IDENTIFICATION</scope>
</reference>
<proteinExistence type="predicted"/>
<organism evidence="3">
    <name type="scientific">Haemonchus placei</name>
    <name type="common">Barber's pole worm</name>
    <dbReference type="NCBI Taxonomy" id="6290"/>
    <lineage>
        <taxon>Eukaryota</taxon>
        <taxon>Metazoa</taxon>
        <taxon>Ecdysozoa</taxon>
        <taxon>Nematoda</taxon>
        <taxon>Chromadorea</taxon>
        <taxon>Rhabditida</taxon>
        <taxon>Rhabditina</taxon>
        <taxon>Rhabditomorpha</taxon>
        <taxon>Strongyloidea</taxon>
        <taxon>Trichostrongylidae</taxon>
        <taxon>Haemonchus</taxon>
    </lineage>
</organism>
<gene>
    <name evidence="1" type="ORF">HPLM_LOCUS19135</name>
</gene>
<name>A0A0N4X451_HAEPC</name>